<dbReference type="EMBL" id="DVNA01000029">
    <property type="protein sequence ID" value="HIU54408.1"/>
    <property type="molecule type" value="Genomic_DNA"/>
</dbReference>
<keyword evidence="2" id="KW-1134">Transmembrane beta strand</keyword>
<dbReference type="PROSITE" id="PS51257">
    <property type="entry name" value="PROKAR_LIPOPROTEIN"/>
    <property type="match status" value="1"/>
</dbReference>
<dbReference type="Gene3D" id="2.20.200.10">
    <property type="entry name" value="Outer membrane efflux proteins (OEP)"/>
    <property type="match status" value="1"/>
</dbReference>
<comment type="similarity">
    <text evidence="1 2">Belongs to the outer membrane factor (OMF) (TC 1.B.17) family.</text>
</comment>
<protein>
    <submittedName>
        <fullName evidence="4">TolC family protein</fullName>
    </submittedName>
</protein>
<comment type="caution">
    <text evidence="4">The sequence shown here is derived from an EMBL/GenBank/DDBJ whole genome shotgun (WGS) entry which is preliminary data.</text>
</comment>
<dbReference type="AlphaFoldDB" id="A0A9D1M6G0"/>
<keyword evidence="2" id="KW-0812">Transmembrane</keyword>
<name>A0A9D1M6G0_9BACT</name>
<dbReference type="Proteomes" id="UP000824112">
    <property type="component" value="Unassembled WGS sequence"/>
</dbReference>
<dbReference type="GO" id="GO:0005886">
    <property type="term" value="C:plasma membrane"/>
    <property type="evidence" value="ECO:0007669"/>
    <property type="project" value="UniProtKB-SubCell"/>
</dbReference>
<dbReference type="NCBIfam" id="TIGR01845">
    <property type="entry name" value="outer_NodT"/>
    <property type="match status" value="1"/>
</dbReference>
<dbReference type="PANTHER" id="PTHR30203:SF33">
    <property type="entry name" value="BLR4455 PROTEIN"/>
    <property type="match status" value="1"/>
</dbReference>
<keyword evidence="2" id="KW-0472">Membrane</keyword>
<evidence type="ECO:0000313" key="5">
    <source>
        <dbReference type="Proteomes" id="UP000824112"/>
    </source>
</evidence>
<keyword evidence="2" id="KW-0564">Palmitate</keyword>
<comment type="subcellular location">
    <subcellularLocation>
        <location evidence="2">Cell membrane</location>
        <topology evidence="2">Lipid-anchor</topology>
    </subcellularLocation>
</comment>
<reference evidence="4" key="1">
    <citation type="submission" date="2020-10" db="EMBL/GenBank/DDBJ databases">
        <authorList>
            <person name="Gilroy R."/>
        </authorList>
    </citation>
    <scope>NUCLEOTIDE SEQUENCE</scope>
    <source>
        <strain evidence="4">CHK158-818</strain>
    </source>
</reference>
<feature type="coiled-coil region" evidence="3">
    <location>
        <begin position="378"/>
        <end position="405"/>
    </location>
</feature>
<proteinExistence type="inferred from homology"/>
<dbReference type="InterPro" id="IPR003423">
    <property type="entry name" value="OMP_efflux"/>
</dbReference>
<dbReference type="GO" id="GO:0015562">
    <property type="term" value="F:efflux transmembrane transporter activity"/>
    <property type="evidence" value="ECO:0007669"/>
    <property type="project" value="InterPro"/>
</dbReference>
<dbReference type="InterPro" id="IPR010131">
    <property type="entry name" value="MdtP/NodT-like"/>
</dbReference>
<dbReference type="Gene3D" id="1.20.1600.10">
    <property type="entry name" value="Outer membrane efflux proteins (OEP)"/>
    <property type="match status" value="1"/>
</dbReference>
<dbReference type="SUPFAM" id="SSF56954">
    <property type="entry name" value="Outer membrane efflux proteins (OEP)"/>
    <property type="match status" value="1"/>
</dbReference>
<evidence type="ECO:0000256" key="3">
    <source>
        <dbReference type="SAM" id="Coils"/>
    </source>
</evidence>
<reference evidence="4" key="2">
    <citation type="journal article" date="2021" name="PeerJ">
        <title>Extensive microbial diversity within the chicken gut microbiome revealed by metagenomics and culture.</title>
        <authorList>
            <person name="Gilroy R."/>
            <person name="Ravi A."/>
            <person name="Getino M."/>
            <person name="Pursley I."/>
            <person name="Horton D.L."/>
            <person name="Alikhan N.F."/>
            <person name="Baker D."/>
            <person name="Gharbi K."/>
            <person name="Hall N."/>
            <person name="Watson M."/>
            <person name="Adriaenssens E.M."/>
            <person name="Foster-Nyarko E."/>
            <person name="Jarju S."/>
            <person name="Secka A."/>
            <person name="Antonio M."/>
            <person name="Oren A."/>
            <person name="Chaudhuri R.R."/>
            <person name="La Ragione R."/>
            <person name="Hildebrand F."/>
            <person name="Pallen M.J."/>
        </authorList>
    </citation>
    <scope>NUCLEOTIDE SEQUENCE</scope>
    <source>
        <strain evidence="4">CHK158-818</strain>
    </source>
</reference>
<dbReference type="PANTHER" id="PTHR30203">
    <property type="entry name" value="OUTER MEMBRANE CATION EFFLUX PROTEIN"/>
    <property type="match status" value="1"/>
</dbReference>
<evidence type="ECO:0000256" key="2">
    <source>
        <dbReference type="RuleBase" id="RU362097"/>
    </source>
</evidence>
<evidence type="ECO:0000313" key="4">
    <source>
        <dbReference type="EMBL" id="HIU54408.1"/>
    </source>
</evidence>
<gene>
    <name evidence="4" type="ORF">IAB03_01220</name>
</gene>
<evidence type="ECO:0000256" key="1">
    <source>
        <dbReference type="ARBA" id="ARBA00007613"/>
    </source>
</evidence>
<organism evidence="4 5">
    <name type="scientific">Candidatus Gallibacteroides avistercoris</name>
    <dbReference type="NCBI Taxonomy" id="2840833"/>
    <lineage>
        <taxon>Bacteria</taxon>
        <taxon>Pseudomonadati</taxon>
        <taxon>Bacteroidota</taxon>
        <taxon>Bacteroidia</taxon>
        <taxon>Bacteroidales</taxon>
        <taxon>Bacteroidaceae</taxon>
        <taxon>Bacteroidaceae incertae sedis</taxon>
        <taxon>Candidatus Gallibacteroides</taxon>
    </lineage>
</organism>
<keyword evidence="2" id="KW-0449">Lipoprotein</keyword>
<dbReference type="Pfam" id="PF02321">
    <property type="entry name" value="OEP"/>
    <property type="match status" value="2"/>
</dbReference>
<accession>A0A9D1M6G0</accession>
<sequence>MKKNILYIVLLAVVVSSCHIYKPYKRPDVNTAGVYRDPVSATDTLAVSDTTNMGNLPWEQVFTDPQLQQLIRQGLENNSDLKTAALQVSQAEARLMTSRLSFLPSLSLSPQGTVSSFDKSAAQWTYQLPVVASWEIDLFGRLLNSKRAAKTALMQSEAYKQAVRTQVISTVANYYYTLLMLDRQLQISEQTAESWKQNVQMMKDLKVAGSVNEAAVVQSEANYYSIVASLADLRQQISSTENALSVLLGQAPQMIARSTIEEQQFPAEMNTGIPVQMLSNRPDVRSAEMALAGAYYNTNIARSAFYPNLVISGSAGWTNSAGSVIVNPGKILASAVASLTQPIFGRGANIAQLKIAKAQQEEALIAFQQSILNAGSEVSNALVQYQTAEEKLAQRKEQIKSLEKSVKYTQDLLFLDSSHTYLEVLTAQQSLLSAQLSEVSDNFQRMQSVINLYHALGGGR</sequence>
<keyword evidence="3" id="KW-0175">Coiled coil</keyword>